<dbReference type="AlphaFoldDB" id="X0S4X9"/>
<accession>X0S4X9</accession>
<dbReference type="EMBL" id="BARS01003002">
    <property type="protein sequence ID" value="GAF76064.1"/>
    <property type="molecule type" value="Genomic_DNA"/>
</dbReference>
<feature type="domain" description="Peptidase M48" evidence="7">
    <location>
        <begin position="2"/>
        <end position="57"/>
    </location>
</feature>
<evidence type="ECO:0000256" key="5">
    <source>
        <dbReference type="ARBA" id="ARBA00022833"/>
    </source>
</evidence>
<comment type="caution">
    <text evidence="8">The sequence shown here is derived from an EMBL/GenBank/DDBJ whole genome shotgun (WGS) entry which is preliminary data.</text>
</comment>
<keyword evidence="3" id="KW-0479">Metal-binding</keyword>
<evidence type="ECO:0000259" key="7">
    <source>
        <dbReference type="Pfam" id="PF01435"/>
    </source>
</evidence>
<keyword evidence="5" id="KW-0862">Zinc</keyword>
<evidence type="ECO:0000313" key="8">
    <source>
        <dbReference type="EMBL" id="GAF76064.1"/>
    </source>
</evidence>
<proteinExistence type="predicted"/>
<reference evidence="8" key="1">
    <citation type="journal article" date="2014" name="Front. Microbiol.">
        <title>High frequency of phylogenetically diverse reductive dehalogenase-homologous genes in deep subseafloor sedimentary metagenomes.</title>
        <authorList>
            <person name="Kawai M."/>
            <person name="Futagami T."/>
            <person name="Toyoda A."/>
            <person name="Takaki Y."/>
            <person name="Nishi S."/>
            <person name="Hori S."/>
            <person name="Arai W."/>
            <person name="Tsubouchi T."/>
            <person name="Morono Y."/>
            <person name="Uchiyama I."/>
            <person name="Ito T."/>
            <person name="Fujiyama A."/>
            <person name="Inagaki F."/>
            <person name="Takami H."/>
        </authorList>
    </citation>
    <scope>NUCLEOTIDE SEQUENCE</scope>
    <source>
        <strain evidence="8">Expedition CK06-06</strain>
    </source>
</reference>
<dbReference type="Pfam" id="PF01435">
    <property type="entry name" value="Peptidase_M48"/>
    <property type="match status" value="1"/>
</dbReference>
<keyword evidence="4" id="KW-0378">Hydrolase</keyword>
<organism evidence="8">
    <name type="scientific">marine sediment metagenome</name>
    <dbReference type="NCBI Taxonomy" id="412755"/>
    <lineage>
        <taxon>unclassified sequences</taxon>
        <taxon>metagenomes</taxon>
        <taxon>ecological metagenomes</taxon>
    </lineage>
</organism>
<protein>
    <recommendedName>
        <fullName evidence="7">Peptidase M48 domain-containing protein</fullName>
    </recommendedName>
</protein>
<evidence type="ECO:0000256" key="2">
    <source>
        <dbReference type="ARBA" id="ARBA00022670"/>
    </source>
</evidence>
<comment type="cofactor">
    <cofactor evidence="1">
        <name>Zn(2+)</name>
        <dbReference type="ChEBI" id="CHEBI:29105"/>
    </cofactor>
</comment>
<dbReference type="InterPro" id="IPR001915">
    <property type="entry name" value="Peptidase_M48"/>
</dbReference>
<dbReference type="GO" id="GO:0046872">
    <property type="term" value="F:metal ion binding"/>
    <property type="evidence" value="ECO:0007669"/>
    <property type="project" value="UniProtKB-KW"/>
</dbReference>
<evidence type="ECO:0000256" key="6">
    <source>
        <dbReference type="ARBA" id="ARBA00023049"/>
    </source>
</evidence>
<name>X0S4X9_9ZZZZ</name>
<keyword evidence="2" id="KW-0645">Protease</keyword>
<keyword evidence="6" id="KW-0482">Metalloprotease</keyword>
<dbReference type="GO" id="GO:0004222">
    <property type="term" value="F:metalloendopeptidase activity"/>
    <property type="evidence" value="ECO:0007669"/>
    <property type="project" value="InterPro"/>
</dbReference>
<sequence>RQADEVGQELAAQAGWDPAAMASFLRTLGRDAELRSGEARRPSFLESHPMTDERVQNTAVRADSLRVAPAAPISGTRSGFYARLENLLIGPNPAEGLFREERFLHPDMDFALDFPRGWETQNGRTAVAAQSPRGDAALVLQTQGENGDPGEAAETFARENELELWGGERDRIGGFSSYRALEEVRTQQGTAVMELTWIAHPRAMFRLLGLYPSDRVSEYARDLREAAQSFRRLTDSERDGITELRLRVATALAGESLASLSRRTKNAWSLEETAVANDLSLEERLREGEPVKIVVEVPYRR</sequence>
<gene>
    <name evidence="8" type="ORF">S01H1_05774</name>
</gene>
<evidence type="ECO:0000256" key="4">
    <source>
        <dbReference type="ARBA" id="ARBA00022801"/>
    </source>
</evidence>
<evidence type="ECO:0000256" key="1">
    <source>
        <dbReference type="ARBA" id="ARBA00001947"/>
    </source>
</evidence>
<feature type="non-terminal residue" evidence="8">
    <location>
        <position position="1"/>
    </location>
</feature>
<evidence type="ECO:0000256" key="3">
    <source>
        <dbReference type="ARBA" id="ARBA00022723"/>
    </source>
</evidence>
<dbReference type="GO" id="GO:0006508">
    <property type="term" value="P:proteolysis"/>
    <property type="evidence" value="ECO:0007669"/>
    <property type="project" value="UniProtKB-KW"/>
</dbReference>